<dbReference type="eggNOG" id="COG0178">
    <property type="taxonomic scope" value="Bacteria"/>
</dbReference>
<proteinExistence type="predicted"/>
<dbReference type="EMBL" id="ASSJ01000085">
    <property type="protein sequence ID" value="ERN39885.1"/>
    <property type="molecule type" value="Genomic_DNA"/>
</dbReference>
<dbReference type="InParanoid" id="U5DJL8"/>
<keyword evidence="2" id="KW-1185">Reference proteome</keyword>
<comment type="caution">
    <text evidence="1">The sequence shown here is derived from an EMBL/GenBank/DDBJ whole genome shotgun (WGS) entry which is preliminary data.</text>
</comment>
<organism evidence="1 2">
    <name type="scientific">Rubidibacter lacunae KORDI 51-2</name>
    <dbReference type="NCBI Taxonomy" id="582515"/>
    <lineage>
        <taxon>Bacteria</taxon>
        <taxon>Bacillati</taxon>
        <taxon>Cyanobacteriota</taxon>
        <taxon>Cyanophyceae</taxon>
        <taxon>Oscillatoriophycideae</taxon>
        <taxon>Chroococcales</taxon>
        <taxon>Aphanothecaceae</taxon>
        <taxon>Rubidibacter</taxon>
    </lineage>
</organism>
<sequence>MPQVDWSSGAKQVKIHYLRKCDKSSLTIRSRGGEPDSNDGRATVGVQRMQNTIIDFIRHYGFDFQGTTAPKLVAGWCMRFSTAWTRLAAIEALYQGRYKAVSIEQILTTWARSGQARCHFTGEFERMVCRHVLAPSPEDIVDTDLSANRIPALELPPYIDADTTGWATGANGGDRVEHSVSATARSQSYRKLKAIVYHSSGADAPDL</sequence>
<name>U5DJL8_9CHRO</name>
<reference evidence="1 2" key="1">
    <citation type="submission" date="2013-05" db="EMBL/GenBank/DDBJ databases">
        <title>Draft genome sequence of Rubidibacter lacunae KORDI 51-2.</title>
        <authorList>
            <person name="Choi D.H."/>
            <person name="Noh J.H."/>
            <person name="Kwon K.-K."/>
            <person name="Lee J.-H."/>
            <person name="Ryu J.-Y."/>
        </authorList>
    </citation>
    <scope>NUCLEOTIDE SEQUENCE [LARGE SCALE GENOMIC DNA]</scope>
    <source>
        <strain evidence="1 2">KORDI 51-2</strain>
    </source>
</reference>
<protein>
    <submittedName>
        <fullName evidence="1">Uncharacterized protein</fullName>
    </submittedName>
</protein>
<evidence type="ECO:0000313" key="2">
    <source>
        <dbReference type="Proteomes" id="UP000016960"/>
    </source>
</evidence>
<dbReference type="Proteomes" id="UP000016960">
    <property type="component" value="Unassembled WGS sequence"/>
</dbReference>
<dbReference type="AlphaFoldDB" id="U5DJL8"/>
<dbReference type="STRING" id="582515.KR51_00036680"/>
<evidence type="ECO:0000313" key="1">
    <source>
        <dbReference type="EMBL" id="ERN39885.1"/>
    </source>
</evidence>
<accession>U5DJL8</accession>
<gene>
    <name evidence="1" type="ORF">KR51_00036680</name>
</gene>